<name>A0A8J4G3R0_9CHLO</name>
<organism evidence="12 13">
    <name type="scientific">Volvox reticuliferus</name>
    <dbReference type="NCBI Taxonomy" id="1737510"/>
    <lineage>
        <taxon>Eukaryota</taxon>
        <taxon>Viridiplantae</taxon>
        <taxon>Chlorophyta</taxon>
        <taxon>core chlorophytes</taxon>
        <taxon>Chlorophyceae</taxon>
        <taxon>CS clade</taxon>
        <taxon>Chlamydomonadales</taxon>
        <taxon>Volvocaceae</taxon>
        <taxon>Volvox</taxon>
    </lineage>
</organism>
<accession>A0A8J4G3R0</accession>
<dbReference type="InterPro" id="IPR036457">
    <property type="entry name" value="PPM-type-like_dom_sf"/>
</dbReference>
<dbReference type="EC" id="3.1.3.16" evidence="3"/>
<dbReference type="InterPro" id="IPR000222">
    <property type="entry name" value="PP2C_BS"/>
</dbReference>
<evidence type="ECO:0000256" key="6">
    <source>
        <dbReference type="ARBA" id="ARBA00022842"/>
    </source>
</evidence>
<sequence>LISVGLNDIQSITVVCFGQGSNSMASVPPETECNATLVIDPWTASIASEAVKRGNLQATAAAGAGTVSSTTASACSASTTTAQLRKQPATSHASSVASKFNLPHANVLHLLRMCYYNGARHMHKASEIANEQSPPLPEDPTADAGQMGEAREAKRHKAAADATPQSRCAMALKRLCSALGVFTQHRHLPAHHLSYAVASSRGWRVAMEDTYAAEVPLHEPYGVSLFALYDGHGGAEVARYSALHMGRAIREAPSARTAFTTEHVTEPMTTTTTTTSTTTTTTTSTTIATAATTATTATTAPANTTTTTTTANTAGSNGGNGNDVTQTTGQYAAGPQCSGPSTPKGGPPGPRQGDGSDGDGGGGEGSPRRRHAALREAFLSLDSQLADEAHAWELMSLANPGALAVQPEAYGRRTPDGPYLGPPAGSTASVALVGRSGITVAGVGDSRCILGSRAGGVMVMSLDHKGNDAAERERVVRAGCWVSASGRVCGELDMSRALGDADMKQAAGLPPHLQAVTADPTVMHVQLAPDPHHQPMHTHPAGSTPPNLSAPGPPLCGGARGDGGYGGPGHEGPHGPGSASYGAEHRTDPRGVSGGSGGLCKAGGEAGGDPGEAGPSGGFAGSSRPCSEDTAAVGSGNRGDGGGGGGSASRSDGGAGQGDGVVDPGGARNGGVNNSGCYLLLASDGLWNVMDTEAVHAFVMERLEAGLEANTICAQLCVEACVSERTAYDNVTVLLVQVHGVRPVGEVHVATSTTHIEAAAATYSTAVTGYGAAEEEDQVIVEVEVGQVDEEQRWAGAVGPEPQAQVGGDDVEMSEPDGSRMGCAAARECDVRVAARDEQPSGQIGDATCSIWIPKAVGGYCSAGATFVMGSKGGGESELAGRSAMAGFDEDLLEPSPMQQDGRIR</sequence>
<feature type="compositionally biased region" description="Low complexity" evidence="10">
    <location>
        <begin position="269"/>
        <end position="283"/>
    </location>
</feature>
<dbReference type="AlphaFoldDB" id="A0A8J4G3R0"/>
<dbReference type="CDD" id="cd00143">
    <property type="entry name" value="PP2Cc"/>
    <property type="match status" value="1"/>
</dbReference>
<keyword evidence="4" id="KW-0479">Metal-binding</keyword>
<feature type="region of interest" description="Disordered" evidence="10">
    <location>
        <begin position="263"/>
        <end position="283"/>
    </location>
</feature>
<protein>
    <recommendedName>
        <fullName evidence="3">protein-serine/threonine phosphatase</fullName>
        <ecNumber evidence="3">3.1.3.16</ecNumber>
    </recommendedName>
</protein>
<dbReference type="PANTHER" id="PTHR13832:SF863">
    <property type="entry name" value="PPM-TYPE PHOSPHATASE DOMAIN-CONTAINING PROTEIN"/>
    <property type="match status" value="1"/>
</dbReference>
<comment type="similarity">
    <text evidence="9">Belongs to the PP2C family.</text>
</comment>
<evidence type="ECO:0000256" key="2">
    <source>
        <dbReference type="ARBA" id="ARBA00001946"/>
    </source>
</evidence>
<dbReference type="EMBL" id="BNCQ01000005">
    <property type="protein sequence ID" value="GIL98147.1"/>
    <property type="molecule type" value="Genomic_DNA"/>
</dbReference>
<proteinExistence type="inferred from homology"/>
<feature type="compositionally biased region" description="Gly residues" evidence="10">
    <location>
        <begin position="558"/>
        <end position="570"/>
    </location>
</feature>
<evidence type="ECO:0000256" key="8">
    <source>
        <dbReference type="ARBA" id="ARBA00023211"/>
    </source>
</evidence>
<feature type="compositionally biased region" description="Gly residues" evidence="10">
    <location>
        <begin position="592"/>
        <end position="620"/>
    </location>
</feature>
<dbReference type="Gene3D" id="3.60.40.10">
    <property type="entry name" value="PPM-type phosphatase domain"/>
    <property type="match status" value="2"/>
</dbReference>
<keyword evidence="6" id="KW-0460">Magnesium</keyword>
<feature type="non-terminal residue" evidence="12">
    <location>
        <position position="905"/>
    </location>
</feature>
<dbReference type="SUPFAM" id="SSF81606">
    <property type="entry name" value="PP2C-like"/>
    <property type="match status" value="2"/>
</dbReference>
<dbReference type="PANTHER" id="PTHR13832">
    <property type="entry name" value="PROTEIN PHOSPHATASE 2C"/>
    <property type="match status" value="1"/>
</dbReference>
<comment type="cofactor">
    <cofactor evidence="2">
        <name>Mg(2+)</name>
        <dbReference type="ChEBI" id="CHEBI:18420"/>
    </cofactor>
</comment>
<comment type="cofactor">
    <cofactor evidence="1">
        <name>Mn(2+)</name>
        <dbReference type="ChEBI" id="CHEBI:29035"/>
    </cofactor>
</comment>
<evidence type="ECO:0000313" key="13">
    <source>
        <dbReference type="Proteomes" id="UP000722791"/>
    </source>
</evidence>
<gene>
    <name evidence="12" type="ORF">Vretimale_3557</name>
</gene>
<evidence type="ECO:0000313" key="12">
    <source>
        <dbReference type="EMBL" id="GIL98147.1"/>
    </source>
</evidence>
<feature type="region of interest" description="Disordered" evidence="10">
    <location>
        <begin position="128"/>
        <end position="161"/>
    </location>
</feature>
<feature type="region of interest" description="Disordered" evidence="10">
    <location>
        <begin position="799"/>
        <end position="820"/>
    </location>
</feature>
<dbReference type="GO" id="GO:0046872">
    <property type="term" value="F:metal ion binding"/>
    <property type="evidence" value="ECO:0007669"/>
    <property type="project" value="UniProtKB-KW"/>
</dbReference>
<keyword evidence="8" id="KW-0464">Manganese</keyword>
<dbReference type="SMART" id="SM00332">
    <property type="entry name" value="PP2Cc"/>
    <property type="match status" value="1"/>
</dbReference>
<evidence type="ECO:0000256" key="5">
    <source>
        <dbReference type="ARBA" id="ARBA00022801"/>
    </source>
</evidence>
<feature type="region of interest" description="Disordered" evidence="10">
    <location>
        <begin position="874"/>
        <end position="905"/>
    </location>
</feature>
<evidence type="ECO:0000256" key="1">
    <source>
        <dbReference type="ARBA" id="ARBA00001936"/>
    </source>
</evidence>
<keyword evidence="7 9" id="KW-0904">Protein phosphatase</keyword>
<evidence type="ECO:0000256" key="7">
    <source>
        <dbReference type="ARBA" id="ARBA00022912"/>
    </source>
</evidence>
<evidence type="ECO:0000256" key="4">
    <source>
        <dbReference type="ARBA" id="ARBA00022723"/>
    </source>
</evidence>
<evidence type="ECO:0000256" key="10">
    <source>
        <dbReference type="SAM" id="MobiDB-lite"/>
    </source>
</evidence>
<dbReference type="Proteomes" id="UP000722791">
    <property type="component" value="Unassembled WGS sequence"/>
</dbReference>
<dbReference type="InterPro" id="IPR001932">
    <property type="entry name" value="PPM-type_phosphatase-like_dom"/>
</dbReference>
<dbReference type="Pfam" id="PF00481">
    <property type="entry name" value="PP2C"/>
    <property type="match status" value="3"/>
</dbReference>
<reference evidence="12" key="1">
    <citation type="journal article" date="2021" name="Proc. Natl. Acad. Sci. U.S.A.">
        <title>Three genomes in the algal genus Volvox reveal the fate of a haploid sex-determining region after a transition to homothallism.</title>
        <authorList>
            <person name="Yamamoto K."/>
            <person name="Hamaji T."/>
            <person name="Kawai-Toyooka H."/>
            <person name="Matsuzaki R."/>
            <person name="Takahashi F."/>
            <person name="Nishimura Y."/>
            <person name="Kawachi M."/>
            <person name="Noguchi H."/>
            <person name="Minakuchi Y."/>
            <person name="Umen J.G."/>
            <person name="Toyoda A."/>
            <person name="Nozaki H."/>
        </authorList>
    </citation>
    <scope>NUCLEOTIDE SEQUENCE</scope>
    <source>
        <strain evidence="12">NIES-3785</strain>
    </source>
</reference>
<evidence type="ECO:0000256" key="9">
    <source>
        <dbReference type="RuleBase" id="RU003465"/>
    </source>
</evidence>
<keyword evidence="5 9" id="KW-0378">Hydrolase</keyword>
<dbReference type="GO" id="GO:0004722">
    <property type="term" value="F:protein serine/threonine phosphatase activity"/>
    <property type="evidence" value="ECO:0007669"/>
    <property type="project" value="UniProtKB-EC"/>
</dbReference>
<feature type="compositionally biased region" description="Low complexity" evidence="10">
    <location>
        <begin position="298"/>
        <end position="314"/>
    </location>
</feature>
<evidence type="ECO:0000256" key="3">
    <source>
        <dbReference type="ARBA" id="ARBA00013081"/>
    </source>
</evidence>
<feature type="domain" description="PPM-type phosphatase" evidence="11">
    <location>
        <begin position="194"/>
        <end position="738"/>
    </location>
</feature>
<feature type="region of interest" description="Disordered" evidence="10">
    <location>
        <begin position="527"/>
        <end position="667"/>
    </location>
</feature>
<evidence type="ECO:0000259" key="11">
    <source>
        <dbReference type="PROSITE" id="PS51746"/>
    </source>
</evidence>
<dbReference type="InterPro" id="IPR015655">
    <property type="entry name" value="PP2C"/>
</dbReference>
<feature type="compositionally biased region" description="Gly residues" evidence="10">
    <location>
        <begin position="636"/>
        <end position="659"/>
    </location>
</feature>
<dbReference type="PROSITE" id="PS01032">
    <property type="entry name" value="PPM_1"/>
    <property type="match status" value="1"/>
</dbReference>
<comment type="caution">
    <text evidence="12">The sequence shown here is derived from an EMBL/GenBank/DDBJ whole genome shotgun (WGS) entry which is preliminary data.</text>
</comment>
<feature type="region of interest" description="Disordered" evidence="10">
    <location>
        <begin position="298"/>
        <end position="370"/>
    </location>
</feature>
<dbReference type="PROSITE" id="PS51746">
    <property type="entry name" value="PPM_2"/>
    <property type="match status" value="1"/>
</dbReference>